<accession>A0ACB9YRM9</accession>
<organism evidence="1 2">
    <name type="scientific">Hypoxylon rubiginosum</name>
    <dbReference type="NCBI Taxonomy" id="110542"/>
    <lineage>
        <taxon>Eukaryota</taxon>
        <taxon>Fungi</taxon>
        <taxon>Dikarya</taxon>
        <taxon>Ascomycota</taxon>
        <taxon>Pezizomycotina</taxon>
        <taxon>Sordariomycetes</taxon>
        <taxon>Xylariomycetidae</taxon>
        <taxon>Xylariales</taxon>
        <taxon>Hypoxylaceae</taxon>
        <taxon>Hypoxylon</taxon>
    </lineage>
</organism>
<name>A0ACB9YRM9_9PEZI</name>
<proteinExistence type="predicted"/>
<gene>
    <name evidence="1" type="ORF">F4820DRAFT_460691</name>
</gene>
<reference evidence="1 2" key="1">
    <citation type="journal article" date="2022" name="New Phytol.">
        <title>Ecological generalism drives hyperdiversity of secondary metabolite gene clusters in xylarialean endophytes.</title>
        <authorList>
            <person name="Franco M.E.E."/>
            <person name="Wisecaver J.H."/>
            <person name="Arnold A.E."/>
            <person name="Ju Y.M."/>
            <person name="Slot J.C."/>
            <person name="Ahrendt S."/>
            <person name="Moore L.P."/>
            <person name="Eastman K.E."/>
            <person name="Scott K."/>
            <person name="Konkel Z."/>
            <person name="Mondo S.J."/>
            <person name="Kuo A."/>
            <person name="Hayes R.D."/>
            <person name="Haridas S."/>
            <person name="Andreopoulos B."/>
            <person name="Riley R."/>
            <person name="LaButti K."/>
            <person name="Pangilinan J."/>
            <person name="Lipzen A."/>
            <person name="Amirebrahimi M."/>
            <person name="Yan J."/>
            <person name="Adam C."/>
            <person name="Keymanesh K."/>
            <person name="Ng V."/>
            <person name="Louie K."/>
            <person name="Northen T."/>
            <person name="Drula E."/>
            <person name="Henrissat B."/>
            <person name="Hsieh H.M."/>
            <person name="Youens-Clark K."/>
            <person name="Lutzoni F."/>
            <person name="Miadlikowska J."/>
            <person name="Eastwood D.C."/>
            <person name="Hamelin R.C."/>
            <person name="Grigoriev I.V."/>
            <person name="U'Ren J.M."/>
        </authorList>
    </citation>
    <scope>NUCLEOTIDE SEQUENCE [LARGE SCALE GENOMIC DNA]</scope>
    <source>
        <strain evidence="1 2">CBS 119005</strain>
    </source>
</reference>
<sequence length="611" mass="66761">MSDRDDEAAAPSPSGNNNHVLSDTESGSSYVGSAAPDTPACPYQTSEFFGNECSRYHDCPTHMAERSTTEAGASRSAIVATGSQDQQLEVTPEQNNIVEGGTNSAGSNAEIYIPIPEQDLPSRTQLPQVETDSSASGEAGPSGLSVPQAGQDHAPREQGITLAEALHQTAESLGRLSHEDEISSRPDVDTRPTPSRDASQNMTTYAMTSPENQRPVSSLNPIAPEFSPRPEMRSPQEFALPRWQPDSEVTYCPICRTQFSFFVRKHHCRKCGRVVCNSCSPHRITIPHQYIVRPPGERAYQRYSFLGDEGSIADFSALGGGEQVRLCNPCVPDPNITPPQTQHSTNPLSPRSAHQRSQSSSSGNYYGDNNLSRYPPYLAAPNVPHDAYARNRSLTMTLGPTPSVGLNNAYSAMQNRIMSGTPPSYYPQPYSQPYGAYRTPGRSGSPGAHTRLPRAFTNHHHDSHAPYGSSSSSSSSVNRPLPPPPQIPEEDECPVCHRELPSRSLPNFEALRESHITSCITSHSTYGSGPDASGRSGNREPRTPRRSGMFPYLATEKDCVDSAECTICLEEFVVGVPMARLECLCRFHRLCITQWFVNHPGRCPVHHALQY</sequence>
<keyword evidence="2" id="KW-1185">Reference proteome</keyword>
<evidence type="ECO:0000313" key="1">
    <source>
        <dbReference type="EMBL" id="KAI4861761.1"/>
    </source>
</evidence>
<evidence type="ECO:0000313" key="2">
    <source>
        <dbReference type="Proteomes" id="UP001497700"/>
    </source>
</evidence>
<protein>
    <submittedName>
        <fullName evidence="1">FYVE-domain-containing protein</fullName>
    </submittedName>
</protein>
<comment type="caution">
    <text evidence="1">The sequence shown here is derived from an EMBL/GenBank/DDBJ whole genome shotgun (WGS) entry which is preliminary data.</text>
</comment>
<dbReference type="Proteomes" id="UP001497700">
    <property type="component" value="Unassembled WGS sequence"/>
</dbReference>
<dbReference type="EMBL" id="MU393542">
    <property type="protein sequence ID" value="KAI4861761.1"/>
    <property type="molecule type" value="Genomic_DNA"/>
</dbReference>